<dbReference type="AlphaFoldDB" id="A0A1U8ITB9"/>
<evidence type="ECO:0000256" key="2">
    <source>
        <dbReference type="ARBA" id="ARBA00022448"/>
    </source>
</evidence>
<reference evidence="4" key="2">
    <citation type="submission" date="2025-08" db="UniProtKB">
        <authorList>
            <consortium name="RefSeq"/>
        </authorList>
    </citation>
    <scope>IDENTIFICATION</scope>
</reference>
<gene>
    <name evidence="4" type="primary">LOC107900127</name>
</gene>
<evidence type="ECO:0000256" key="1">
    <source>
        <dbReference type="ARBA" id="ARBA00010992"/>
    </source>
</evidence>
<dbReference type="STRING" id="3635.A0A1U8ITB9"/>
<accession>A0A1U8ITB9</accession>
<dbReference type="PaxDb" id="3635-A0A1U8ITB9"/>
<proteinExistence type="inferred from homology"/>
<keyword evidence="2" id="KW-0813">Transport</keyword>
<dbReference type="GeneID" id="107900127"/>
<comment type="similarity">
    <text evidence="1">Belongs to the major facilitator superfamily. Sugar transporter (TC 2.A.1.1) family.</text>
</comment>
<evidence type="ECO:0000313" key="4">
    <source>
        <dbReference type="RefSeq" id="XP_016681321.1"/>
    </source>
</evidence>
<dbReference type="RefSeq" id="XP_016681321.1">
    <property type="nucleotide sequence ID" value="XM_016825832.1"/>
</dbReference>
<evidence type="ECO:0000313" key="3">
    <source>
        <dbReference type="Proteomes" id="UP000818029"/>
    </source>
</evidence>
<name>A0A1U8ITB9_GOSHI</name>
<dbReference type="KEGG" id="ghi:107900127"/>
<keyword evidence="3" id="KW-1185">Reference proteome</keyword>
<reference evidence="3" key="1">
    <citation type="journal article" date="2020" name="Nat. Genet.">
        <title>Genomic diversifications of five Gossypium allopolyploid species and their impact on cotton improvement.</title>
        <authorList>
            <person name="Chen Z.J."/>
            <person name="Sreedasyam A."/>
            <person name="Ando A."/>
            <person name="Song Q."/>
            <person name="De Santiago L.M."/>
            <person name="Hulse-Kemp A.M."/>
            <person name="Ding M."/>
            <person name="Ye W."/>
            <person name="Kirkbride R.C."/>
            <person name="Jenkins J."/>
            <person name="Plott C."/>
            <person name="Lovell J."/>
            <person name="Lin Y.M."/>
            <person name="Vaughn R."/>
            <person name="Liu B."/>
            <person name="Simpson S."/>
            <person name="Scheffler B.E."/>
            <person name="Wen L."/>
            <person name="Saski C.A."/>
            <person name="Grover C.E."/>
            <person name="Hu G."/>
            <person name="Conover J.L."/>
            <person name="Carlson J.W."/>
            <person name="Shu S."/>
            <person name="Boston L.B."/>
            <person name="Williams M."/>
            <person name="Peterson D.G."/>
            <person name="McGee K."/>
            <person name="Jones D.C."/>
            <person name="Wendel J.F."/>
            <person name="Stelly D.M."/>
            <person name="Grimwood J."/>
            <person name="Schmutz J."/>
        </authorList>
    </citation>
    <scope>NUCLEOTIDE SEQUENCE [LARGE SCALE GENOMIC DNA]</scope>
    <source>
        <strain evidence="3">cv. TM-1</strain>
    </source>
</reference>
<dbReference type="InterPro" id="IPR045262">
    <property type="entry name" value="STP/PLT_plant"/>
</dbReference>
<organism evidence="3 4">
    <name type="scientific">Gossypium hirsutum</name>
    <name type="common">Upland cotton</name>
    <name type="synonym">Gossypium mexicanum</name>
    <dbReference type="NCBI Taxonomy" id="3635"/>
    <lineage>
        <taxon>Eukaryota</taxon>
        <taxon>Viridiplantae</taxon>
        <taxon>Streptophyta</taxon>
        <taxon>Embryophyta</taxon>
        <taxon>Tracheophyta</taxon>
        <taxon>Spermatophyta</taxon>
        <taxon>Magnoliopsida</taxon>
        <taxon>eudicotyledons</taxon>
        <taxon>Gunneridae</taxon>
        <taxon>Pentapetalae</taxon>
        <taxon>rosids</taxon>
        <taxon>malvids</taxon>
        <taxon>Malvales</taxon>
        <taxon>Malvaceae</taxon>
        <taxon>Malvoideae</taxon>
        <taxon>Gossypium</taxon>
    </lineage>
</organism>
<dbReference type="PANTHER" id="PTHR23500:SF371">
    <property type="entry name" value="OS07G0206600 PROTEIN"/>
    <property type="match status" value="1"/>
</dbReference>
<sequence length="121" mass="13736">MLDAPNCSMFLLYVLKVRRIRWVTAIDDFLMILFPKVHEGKMHAKNNYCKYDDRYLQLLTSSLYLAALVSSCAASKVCSKLSQSLQFFLARAALRAAAQLLWMLLIGRVLLRICVGFGNEA</sequence>
<protein>
    <submittedName>
        <fullName evidence="4">Sugar transport protein 8-like</fullName>
    </submittedName>
</protein>
<dbReference type="Proteomes" id="UP000818029">
    <property type="component" value="Chromosome A10"/>
</dbReference>
<dbReference type="GO" id="GO:0015144">
    <property type="term" value="F:carbohydrate transmembrane transporter activity"/>
    <property type="evidence" value="ECO:0007669"/>
    <property type="project" value="InterPro"/>
</dbReference>
<dbReference type="PANTHER" id="PTHR23500">
    <property type="entry name" value="SOLUTE CARRIER FAMILY 2, FACILITATED GLUCOSE TRANSPORTER"/>
    <property type="match status" value="1"/>
</dbReference>
<dbReference type="SMR" id="A0A1U8ITB9"/>